<evidence type="ECO:0000256" key="2">
    <source>
        <dbReference type="ARBA" id="ARBA00023034"/>
    </source>
</evidence>
<comment type="subcellular location">
    <subcellularLocation>
        <location evidence="1">Golgi apparatus membrane</location>
        <topology evidence="1">Peripheral membrane protein</topology>
        <orientation evidence="1">Cytoplasmic side</orientation>
    </subcellularLocation>
</comment>
<evidence type="ECO:0000313" key="7">
    <source>
        <dbReference type="Proteomes" id="UP000198937"/>
    </source>
</evidence>
<accession>A0A1C6U3L2</accession>
<sequence>MVTRHPDVGRHDPRYLSSRRPPTAAARPPLLADEFFFVAHDDYGQRRLFGSALGYGLAAALLAELHFTGRITFADGRVRVRDMHPPADPLQHLILDRLAAEPECPTRTWLAYVADTAYTQVARRMCHAGLLAPQQVGRLWRQRTVYRPVDINDAAWPGARLSQRLRGRRTLGDSDRVLAGLVLHTQLDSSLLDGAPLSARLYLREVVDGVQPPVRELFGDLAAAVGNAVLSHRT</sequence>
<dbReference type="Proteomes" id="UP000198937">
    <property type="component" value="Unassembled WGS sequence"/>
</dbReference>
<feature type="compositionally biased region" description="Basic and acidic residues" evidence="5">
    <location>
        <begin position="1"/>
        <end position="14"/>
    </location>
</feature>
<dbReference type="GO" id="GO:0005737">
    <property type="term" value="C:cytoplasm"/>
    <property type="evidence" value="ECO:0007669"/>
    <property type="project" value="UniProtKB-ARBA"/>
</dbReference>
<dbReference type="GO" id="GO:0012505">
    <property type="term" value="C:endomembrane system"/>
    <property type="evidence" value="ECO:0007669"/>
    <property type="project" value="UniProtKB-ARBA"/>
</dbReference>
<dbReference type="STRING" id="683228.GA0070617_0940"/>
<dbReference type="EMBL" id="FMIA01000002">
    <property type="protein sequence ID" value="SCL48660.1"/>
    <property type="molecule type" value="Genomic_DNA"/>
</dbReference>
<keyword evidence="3" id="KW-0446">Lipid-binding</keyword>
<evidence type="ECO:0000256" key="5">
    <source>
        <dbReference type="SAM" id="MobiDB-lite"/>
    </source>
</evidence>
<keyword evidence="7" id="KW-1185">Reference proteome</keyword>
<keyword evidence="2" id="KW-0333">Golgi apparatus</keyword>
<reference evidence="6 7" key="1">
    <citation type="submission" date="2016-06" db="EMBL/GenBank/DDBJ databases">
        <authorList>
            <person name="Kjaerup R.B."/>
            <person name="Dalgaard T.S."/>
            <person name="Juul-Madsen H.R."/>
        </authorList>
    </citation>
    <scope>NUCLEOTIDE SEQUENCE [LARGE SCALE GENOMIC DNA]</scope>
    <source>
        <strain evidence="6 7">DSM 45577</strain>
    </source>
</reference>
<proteinExistence type="predicted"/>
<organism evidence="6 7">
    <name type="scientific">Micromonospora yangpuensis</name>
    <dbReference type="NCBI Taxonomy" id="683228"/>
    <lineage>
        <taxon>Bacteria</taxon>
        <taxon>Bacillati</taxon>
        <taxon>Actinomycetota</taxon>
        <taxon>Actinomycetes</taxon>
        <taxon>Micromonosporales</taxon>
        <taxon>Micromonosporaceae</taxon>
        <taxon>Micromonospora</taxon>
    </lineage>
</organism>
<dbReference type="Pfam" id="PF05719">
    <property type="entry name" value="GPP34"/>
    <property type="match status" value="1"/>
</dbReference>
<evidence type="ECO:0000256" key="3">
    <source>
        <dbReference type="ARBA" id="ARBA00023121"/>
    </source>
</evidence>
<dbReference type="GO" id="GO:0070273">
    <property type="term" value="F:phosphatidylinositol-4-phosphate binding"/>
    <property type="evidence" value="ECO:0007669"/>
    <property type="project" value="InterPro"/>
</dbReference>
<name>A0A1C6U3L2_9ACTN</name>
<dbReference type="InterPro" id="IPR038261">
    <property type="entry name" value="GPP34-like_sf"/>
</dbReference>
<gene>
    <name evidence="6" type="ORF">GA0070617_0940</name>
</gene>
<dbReference type="InterPro" id="IPR008628">
    <property type="entry name" value="GPP34-like"/>
</dbReference>
<feature type="region of interest" description="Disordered" evidence="5">
    <location>
        <begin position="1"/>
        <end position="24"/>
    </location>
</feature>
<evidence type="ECO:0000256" key="1">
    <source>
        <dbReference type="ARBA" id="ARBA00004255"/>
    </source>
</evidence>
<keyword evidence="4" id="KW-0472">Membrane</keyword>
<evidence type="ECO:0000256" key="4">
    <source>
        <dbReference type="ARBA" id="ARBA00023136"/>
    </source>
</evidence>
<dbReference type="Gene3D" id="1.10.3630.10">
    <property type="entry name" value="yeast vps74-n-term truncation variant domain like"/>
    <property type="match status" value="1"/>
</dbReference>
<protein>
    <submittedName>
        <fullName evidence="6">Golgi phosphoprotein 3 (GPP34)</fullName>
    </submittedName>
</protein>
<evidence type="ECO:0000313" key="6">
    <source>
        <dbReference type="EMBL" id="SCL48660.1"/>
    </source>
</evidence>
<dbReference type="AlphaFoldDB" id="A0A1C6U3L2"/>